<accession>A0AAI8Z1S7</accession>
<feature type="compositionally biased region" description="Low complexity" evidence="1">
    <location>
        <begin position="80"/>
        <end position="89"/>
    </location>
</feature>
<evidence type="ECO:0000256" key="1">
    <source>
        <dbReference type="SAM" id="MobiDB-lite"/>
    </source>
</evidence>
<dbReference type="Proteomes" id="UP001296104">
    <property type="component" value="Unassembled WGS sequence"/>
</dbReference>
<reference evidence="2" key="1">
    <citation type="submission" date="2023-11" db="EMBL/GenBank/DDBJ databases">
        <authorList>
            <person name="Alioto T."/>
            <person name="Alioto T."/>
            <person name="Gomez Garrido J."/>
        </authorList>
    </citation>
    <scope>NUCLEOTIDE SEQUENCE</scope>
</reference>
<name>A0AAI8Z1S7_9PEZI</name>
<proteinExistence type="predicted"/>
<sequence length="143" mass="15371">MPPGQTLPAMLSWDVAKKVCTPQDFERLACAYLNATTTVEFDAATASAQFGCKADSFKRSIWVITKKIKDYKGGDGGGDTTPAPASAKKATGRKRKAEGEEVSTKRGRKKQVRQDDDVEDVPIKSENGANGADSDDDDEGELL</sequence>
<gene>
    <name evidence="2" type="ORF">LECACI_7A006016</name>
</gene>
<evidence type="ECO:0000313" key="2">
    <source>
        <dbReference type="EMBL" id="CAK4030858.1"/>
    </source>
</evidence>
<dbReference type="EMBL" id="CAVMBE010000041">
    <property type="protein sequence ID" value="CAK4030858.1"/>
    <property type="molecule type" value="Genomic_DNA"/>
</dbReference>
<feature type="region of interest" description="Disordered" evidence="1">
    <location>
        <begin position="69"/>
        <end position="143"/>
    </location>
</feature>
<comment type="caution">
    <text evidence="2">The sequence shown here is derived from an EMBL/GenBank/DDBJ whole genome shotgun (WGS) entry which is preliminary data.</text>
</comment>
<keyword evidence="3" id="KW-1185">Reference proteome</keyword>
<feature type="compositionally biased region" description="Acidic residues" evidence="1">
    <location>
        <begin position="133"/>
        <end position="143"/>
    </location>
</feature>
<organism evidence="2 3">
    <name type="scientific">Lecanosticta acicola</name>
    <dbReference type="NCBI Taxonomy" id="111012"/>
    <lineage>
        <taxon>Eukaryota</taxon>
        <taxon>Fungi</taxon>
        <taxon>Dikarya</taxon>
        <taxon>Ascomycota</taxon>
        <taxon>Pezizomycotina</taxon>
        <taxon>Dothideomycetes</taxon>
        <taxon>Dothideomycetidae</taxon>
        <taxon>Mycosphaerellales</taxon>
        <taxon>Mycosphaerellaceae</taxon>
        <taxon>Lecanosticta</taxon>
    </lineage>
</organism>
<protein>
    <submittedName>
        <fullName evidence="2">Uncharacterized protein</fullName>
    </submittedName>
</protein>
<dbReference type="AlphaFoldDB" id="A0AAI8Z1S7"/>
<evidence type="ECO:0000313" key="3">
    <source>
        <dbReference type="Proteomes" id="UP001296104"/>
    </source>
</evidence>